<keyword evidence="3" id="KW-1185">Reference proteome</keyword>
<sequence length="140" mass="14935">LLYASVNNTKAVRITLERSTNTDPLGPAPPPPDGAPTTTLPAGAKKITTPSMYLPPKPPTGKANKQFDVLLPPDVLEIMKVNKDFYKKMCKNPPCIQKSSGTPPVLPVPISVSADTGPEVRIPYIPSPKPLKSTPKRVGS</sequence>
<feature type="region of interest" description="Disordered" evidence="1">
    <location>
        <begin position="112"/>
        <end position="140"/>
    </location>
</feature>
<reference evidence="2" key="2">
    <citation type="submission" date="2022-06" db="UniProtKB">
        <authorList>
            <consortium name="EnsemblMetazoa"/>
        </authorList>
    </citation>
    <scope>IDENTIFICATION</scope>
    <source>
        <strain evidence="2">DF5081</strain>
    </source>
</reference>
<evidence type="ECO:0000313" key="3">
    <source>
        <dbReference type="Proteomes" id="UP000005237"/>
    </source>
</evidence>
<proteinExistence type="predicted"/>
<dbReference type="PANTHER" id="PTHR31327">
    <property type="entry name" value="SPERM MEIOSIS PDZ DOMAIN CONTAINING PROTEINS-RELATED"/>
    <property type="match status" value="1"/>
</dbReference>
<evidence type="ECO:0000256" key="1">
    <source>
        <dbReference type="SAM" id="MobiDB-lite"/>
    </source>
</evidence>
<dbReference type="AlphaFoldDB" id="A0A8R1E536"/>
<protein>
    <submittedName>
        <fullName evidence="2">Uncharacterized protein</fullName>
    </submittedName>
</protein>
<name>A0A8R1E536_CAEJA</name>
<feature type="compositionally biased region" description="Low complexity" evidence="1">
    <location>
        <begin position="35"/>
        <end position="44"/>
    </location>
</feature>
<dbReference type="Proteomes" id="UP000005237">
    <property type="component" value="Unassembled WGS sequence"/>
</dbReference>
<dbReference type="InterPro" id="IPR040264">
    <property type="entry name" value="T15H9.4-like"/>
</dbReference>
<accession>A0A8R1E536</accession>
<evidence type="ECO:0000313" key="2">
    <source>
        <dbReference type="EnsemblMetazoa" id="CJA19012.1"/>
    </source>
</evidence>
<dbReference type="PANTHER" id="PTHR31327:SF5">
    <property type="entry name" value="PDZ DOMAIN-CONTAINING PROTEIN"/>
    <property type="match status" value="1"/>
</dbReference>
<reference evidence="3" key="1">
    <citation type="submission" date="2010-08" db="EMBL/GenBank/DDBJ databases">
        <authorList>
            <consortium name="Caenorhabditis japonica Sequencing Consortium"/>
            <person name="Wilson R.K."/>
        </authorList>
    </citation>
    <scope>NUCLEOTIDE SEQUENCE [LARGE SCALE GENOMIC DNA]</scope>
    <source>
        <strain evidence="3">DF5081</strain>
    </source>
</reference>
<feature type="region of interest" description="Disordered" evidence="1">
    <location>
        <begin position="15"/>
        <end position="60"/>
    </location>
</feature>
<organism evidence="2 3">
    <name type="scientific">Caenorhabditis japonica</name>
    <dbReference type="NCBI Taxonomy" id="281687"/>
    <lineage>
        <taxon>Eukaryota</taxon>
        <taxon>Metazoa</taxon>
        <taxon>Ecdysozoa</taxon>
        <taxon>Nematoda</taxon>
        <taxon>Chromadorea</taxon>
        <taxon>Rhabditida</taxon>
        <taxon>Rhabditina</taxon>
        <taxon>Rhabditomorpha</taxon>
        <taxon>Rhabditoidea</taxon>
        <taxon>Rhabditidae</taxon>
        <taxon>Peloderinae</taxon>
        <taxon>Caenorhabditis</taxon>
    </lineage>
</organism>
<dbReference type="EnsemblMetazoa" id="CJA19012.1">
    <property type="protein sequence ID" value="CJA19012.1"/>
    <property type="gene ID" value="WBGene00138216"/>
</dbReference>